<name>A0A1I7BT96_9HYPH</name>
<dbReference type="InterPro" id="IPR036366">
    <property type="entry name" value="PGBDSf"/>
</dbReference>
<dbReference type="AlphaFoldDB" id="A0A1I7BT96"/>
<feature type="domain" description="Peptidoglycan binding-like" evidence="3">
    <location>
        <begin position="70"/>
        <end position="124"/>
    </location>
</feature>
<reference evidence="5" key="1">
    <citation type="submission" date="2016-10" db="EMBL/GenBank/DDBJ databases">
        <authorList>
            <person name="Varghese N."/>
            <person name="Submissions S."/>
        </authorList>
    </citation>
    <scope>NUCLEOTIDE SEQUENCE [LARGE SCALE GENOMIC DNA]</scope>
    <source>
        <strain evidence="5">DSM 17465</strain>
    </source>
</reference>
<organism evidence="4 5">
    <name type="scientific">Pseudovibrio denitrificans</name>
    <dbReference type="NCBI Taxonomy" id="258256"/>
    <lineage>
        <taxon>Bacteria</taxon>
        <taxon>Pseudomonadati</taxon>
        <taxon>Pseudomonadota</taxon>
        <taxon>Alphaproteobacteria</taxon>
        <taxon>Hyphomicrobiales</taxon>
        <taxon>Stappiaceae</taxon>
        <taxon>Pseudovibrio</taxon>
    </lineage>
</organism>
<proteinExistence type="predicted"/>
<dbReference type="InterPro" id="IPR036365">
    <property type="entry name" value="PGBD-like_sf"/>
</dbReference>
<dbReference type="Pfam" id="PF01471">
    <property type="entry name" value="PG_binding_1"/>
    <property type="match status" value="1"/>
</dbReference>
<feature type="region of interest" description="Disordered" evidence="1">
    <location>
        <begin position="49"/>
        <end position="69"/>
    </location>
</feature>
<evidence type="ECO:0000256" key="1">
    <source>
        <dbReference type="SAM" id="MobiDB-lite"/>
    </source>
</evidence>
<keyword evidence="5" id="KW-1185">Reference proteome</keyword>
<dbReference type="InterPro" id="IPR002477">
    <property type="entry name" value="Peptidoglycan-bd-like"/>
</dbReference>
<feature type="signal peptide" evidence="2">
    <location>
        <begin position="1"/>
        <end position="24"/>
    </location>
</feature>
<protein>
    <submittedName>
        <fullName evidence="4">Putative peptidoglycan binding domain-containing protein</fullName>
    </submittedName>
</protein>
<dbReference type="RefSeq" id="WP_083416993.1">
    <property type="nucleotide sequence ID" value="NZ_FPBD01000004.1"/>
</dbReference>
<sequence>MRKTTKLTSALCLSLAISATSARAGSEDFIFGLGAGIIGSAIVNGAKKNNANQAQPAQRKATRKRSNYSAETQDVQARLNMLGFDAGTPDGVSGRRTRNAIRQFQISIGAPASGKLNNSQIAKLYELTSPQQAAPAAPVAAAAPAPAVNTVVVPVATAAPAQGGSLAPTPVASVIPTPGLPTRLVNITVPAAASNVTNNTQIIAVTANAPAKNETKVAATSSKRMALDPANLPAIHGLTVERFEHDVKGLLEKVGYKDCVVEETKTVCSLEKDSLTETVSVLTQDEKIYGLQREVSFKNPAPRAAIMGKLLEAYPVLSHYENMTASEDKTCRITYLNNSGELLKEALAKPAQPEALRQLSDNCTDYHSLEVFGEDTVSGLRLVFYSSQPIKDAIENRKGVFQISSKSAQDLTF</sequence>
<evidence type="ECO:0000313" key="5">
    <source>
        <dbReference type="Proteomes" id="UP000183371"/>
    </source>
</evidence>
<feature type="compositionally biased region" description="Low complexity" evidence="1">
    <location>
        <begin position="49"/>
        <end position="59"/>
    </location>
</feature>
<dbReference type="Proteomes" id="UP000183371">
    <property type="component" value="Unassembled WGS sequence"/>
</dbReference>
<dbReference type="EMBL" id="FPBD01000004">
    <property type="protein sequence ID" value="SFT90415.1"/>
    <property type="molecule type" value="Genomic_DNA"/>
</dbReference>
<evidence type="ECO:0000256" key="2">
    <source>
        <dbReference type="SAM" id="SignalP"/>
    </source>
</evidence>
<keyword evidence="2" id="KW-0732">Signal</keyword>
<dbReference type="SUPFAM" id="SSF47090">
    <property type="entry name" value="PGBD-like"/>
    <property type="match status" value="1"/>
</dbReference>
<gene>
    <name evidence="4" type="ORF">SAMN05444141_104302</name>
</gene>
<accession>A0A1I7BT96</accession>
<evidence type="ECO:0000313" key="4">
    <source>
        <dbReference type="EMBL" id="SFT90415.1"/>
    </source>
</evidence>
<feature type="chain" id="PRO_5010257027" evidence="2">
    <location>
        <begin position="25"/>
        <end position="413"/>
    </location>
</feature>
<dbReference type="Gene3D" id="1.10.101.10">
    <property type="entry name" value="PGBD-like superfamily/PGBD"/>
    <property type="match status" value="1"/>
</dbReference>
<evidence type="ECO:0000259" key="3">
    <source>
        <dbReference type="Pfam" id="PF01471"/>
    </source>
</evidence>